<dbReference type="Gene3D" id="1.25.40.10">
    <property type="entry name" value="Tetratricopeptide repeat domain"/>
    <property type="match status" value="3"/>
</dbReference>
<dbReference type="PROSITE" id="PS50005">
    <property type="entry name" value="TPR"/>
    <property type="match status" value="1"/>
</dbReference>
<proteinExistence type="predicted"/>
<dbReference type="Pfam" id="PF13424">
    <property type="entry name" value="TPR_12"/>
    <property type="match status" value="1"/>
</dbReference>
<dbReference type="PANTHER" id="PTHR45641:SF19">
    <property type="entry name" value="NEPHROCYSTIN-3"/>
    <property type="match status" value="1"/>
</dbReference>
<gene>
    <name evidence="4" type="ORF">BJG266_LOCUS37800</name>
    <name evidence="5" type="ORF">BJG266_LOCUS37806</name>
    <name evidence="6" type="ORF">QVE165_LOCUS54685</name>
    <name evidence="7" type="ORF">QVE165_LOCUS54691</name>
</gene>
<keyword evidence="1" id="KW-0677">Repeat</keyword>
<dbReference type="PANTHER" id="PTHR45641">
    <property type="entry name" value="TETRATRICOPEPTIDE REPEAT PROTEIN (AFU_ORTHOLOGUE AFUA_6G03870)"/>
    <property type="match status" value="1"/>
</dbReference>
<dbReference type="SMART" id="SM00028">
    <property type="entry name" value="TPR"/>
    <property type="match status" value="7"/>
</dbReference>
<evidence type="ECO:0008006" key="9">
    <source>
        <dbReference type="Google" id="ProtNLM"/>
    </source>
</evidence>
<evidence type="ECO:0000256" key="1">
    <source>
        <dbReference type="ARBA" id="ARBA00022737"/>
    </source>
</evidence>
<evidence type="ECO:0000313" key="4">
    <source>
        <dbReference type="EMBL" id="CAF1403648.1"/>
    </source>
</evidence>
<dbReference type="Pfam" id="PF13374">
    <property type="entry name" value="TPR_10"/>
    <property type="match status" value="1"/>
</dbReference>
<dbReference type="AlphaFoldDB" id="A0A816C2T6"/>
<evidence type="ECO:0000256" key="3">
    <source>
        <dbReference type="PROSITE-ProRule" id="PRU00339"/>
    </source>
</evidence>
<dbReference type="EMBL" id="CAJNOM010001644">
    <property type="protein sequence ID" value="CAF1615114.1"/>
    <property type="molecule type" value="Genomic_DNA"/>
</dbReference>
<dbReference type="EMBL" id="CAJNOI010001318">
    <property type="protein sequence ID" value="CAF1403648.1"/>
    <property type="molecule type" value="Genomic_DNA"/>
</dbReference>
<evidence type="ECO:0000313" key="8">
    <source>
        <dbReference type="Proteomes" id="UP000663832"/>
    </source>
</evidence>
<dbReference type="Proteomes" id="UP000663832">
    <property type="component" value="Unassembled WGS sequence"/>
</dbReference>
<dbReference type="EMBL" id="CAJNOM010001645">
    <property type="protein sequence ID" value="CAF1615154.1"/>
    <property type="molecule type" value="Genomic_DNA"/>
</dbReference>
<feature type="repeat" description="TPR" evidence="3">
    <location>
        <begin position="298"/>
        <end position="331"/>
    </location>
</feature>
<name>A0A816C2T6_9BILA</name>
<dbReference type="OrthoDB" id="421075at2759"/>
<sequence length="381" mass="45103">MNNGKLNTFILFGDLLYDMGEYIKCRNYFQNLLSHQSMQDSSIVIDIYTGLGQALIGTTQIDLSQKYLQDAYDLSLTIESSPGRRAKILSRIGDIYRYQGKFNYALDCCFKGLKLLRKDTENRVLIAYLLSKIAGVYYDKGQDDLSLEYTKKSYKYLENSAPEDHPYMTRYYNDMCRIHYHKGSYDLALYYQVKAYENDKKIFPADNHMYFSVDTNNIGKCYYKKYEYEQAMIYFRQSLDIARKVLKNDDNYLDMGIEINNIGKCFYRQKNYSQALKQYHIMLQLLEKANLKDHVDMAYTLKNIGEVYLDLLNFDLALDYFDQALFIYKKIFNDLEHRDIAKCLNLIGQIYYYKNTNDDETCLNYYNKALEIWKNVLPSNH</sequence>
<dbReference type="InterPro" id="IPR011990">
    <property type="entry name" value="TPR-like_helical_dom_sf"/>
</dbReference>
<dbReference type="InterPro" id="IPR019734">
    <property type="entry name" value="TPR_rpt"/>
</dbReference>
<protein>
    <recommendedName>
        <fullName evidence="9">Tetratricopeptide repeat protein</fullName>
    </recommendedName>
</protein>
<dbReference type="Proteomes" id="UP000663877">
    <property type="component" value="Unassembled WGS sequence"/>
</dbReference>
<keyword evidence="8" id="KW-1185">Reference proteome</keyword>
<reference evidence="6" key="1">
    <citation type="submission" date="2021-02" db="EMBL/GenBank/DDBJ databases">
        <authorList>
            <person name="Nowell W R."/>
        </authorList>
    </citation>
    <scope>NUCLEOTIDE SEQUENCE</scope>
</reference>
<keyword evidence="2 3" id="KW-0802">TPR repeat</keyword>
<organism evidence="6 8">
    <name type="scientific">Adineta steineri</name>
    <dbReference type="NCBI Taxonomy" id="433720"/>
    <lineage>
        <taxon>Eukaryota</taxon>
        <taxon>Metazoa</taxon>
        <taxon>Spiralia</taxon>
        <taxon>Gnathifera</taxon>
        <taxon>Rotifera</taxon>
        <taxon>Eurotatoria</taxon>
        <taxon>Bdelloidea</taxon>
        <taxon>Adinetida</taxon>
        <taxon>Adinetidae</taxon>
        <taxon>Adineta</taxon>
    </lineage>
</organism>
<dbReference type="EMBL" id="CAJNOI010001319">
    <property type="protein sequence ID" value="CAF1403738.1"/>
    <property type="molecule type" value="Genomic_DNA"/>
</dbReference>
<comment type="caution">
    <text evidence="6">The sequence shown here is derived from an EMBL/GenBank/DDBJ whole genome shotgun (WGS) entry which is preliminary data.</text>
</comment>
<accession>A0A816C2T6</accession>
<evidence type="ECO:0000313" key="5">
    <source>
        <dbReference type="EMBL" id="CAF1403738.1"/>
    </source>
</evidence>
<evidence type="ECO:0000256" key="2">
    <source>
        <dbReference type="ARBA" id="ARBA00022803"/>
    </source>
</evidence>
<evidence type="ECO:0000313" key="6">
    <source>
        <dbReference type="EMBL" id="CAF1615114.1"/>
    </source>
</evidence>
<evidence type="ECO:0000313" key="7">
    <source>
        <dbReference type="EMBL" id="CAF1615154.1"/>
    </source>
</evidence>
<dbReference type="SUPFAM" id="SSF48452">
    <property type="entry name" value="TPR-like"/>
    <property type="match status" value="2"/>
</dbReference>